<evidence type="ECO:0000313" key="2">
    <source>
        <dbReference type="Proteomes" id="UP000325313"/>
    </source>
</evidence>
<dbReference type="Proteomes" id="UP000325313">
    <property type="component" value="Unassembled WGS sequence"/>
</dbReference>
<organism evidence="1 2">
    <name type="scientific">Puccinia graminis f. sp. tritici</name>
    <dbReference type="NCBI Taxonomy" id="56615"/>
    <lineage>
        <taxon>Eukaryota</taxon>
        <taxon>Fungi</taxon>
        <taxon>Dikarya</taxon>
        <taxon>Basidiomycota</taxon>
        <taxon>Pucciniomycotina</taxon>
        <taxon>Pucciniomycetes</taxon>
        <taxon>Pucciniales</taxon>
        <taxon>Pucciniaceae</taxon>
        <taxon>Puccinia</taxon>
    </lineage>
</organism>
<reference evidence="1 2" key="1">
    <citation type="submission" date="2019-05" db="EMBL/GenBank/DDBJ databases">
        <title>Emergence of the Ug99 lineage of the wheat stem rust pathogen through somatic hybridization.</title>
        <authorList>
            <person name="Li F."/>
            <person name="Upadhyaya N.M."/>
            <person name="Sperschneider J."/>
            <person name="Matny O."/>
            <person name="Nguyen-Phuc H."/>
            <person name="Mago R."/>
            <person name="Raley C."/>
            <person name="Miller M.E."/>
            <person name="Silverstein K.A.T."/>
            <person name="Henningsen E."/>
            <person name="Hirsch C.D."/>
            <person name="Visser B."/>
            <person name="Pretorius Z.A."/>
            <person name="Steffenson B.J."/>
            <person name="Schwessinger B."/>
            <person name="Dodds P.N."/>
            <person name="Figueroa M."/>
        </authorList>
    </citation>
    <scope>NUCLEOTIDE SEQUENCE [LARGE SCALE GENOMIC DNA]</scope>
    <source>
        <strain evidence="1 2">Ug99</strain>
    </source>
</reference>
<name>A0A5B0RZX7_PUCGR</name>
<sequence length="66" mass="7294">MSPHKMYVTYLASDVGKTLKQVAVKGFGTIVLRLVARFLGGTIRVPCGLPYQRFFASQGSLVKIYN</sequence>
<proteinExistence type="predicted"/>
<evidence type="ECO:0000313" key="1">
    <source>
        <dbReference type="EMBL" id="KAA1131320.1"/>
    </source>
</evidence>
<comment type="caution">
    <text evidence="1">The sequence shown here is derived from an EMBL/GenBank/DDBJ whole genome shotgun (WGS) entry which is preliminary data.</text>
</comment>
<accession>A0A5B0RZX7</accession>
<gene>
    <name evidence="1" type="ORF">PGTUg99_031475</name>
</gene>
<protein>
    <submittedName>
        <fullName evidence="1">Uncharacterized protein</fullName>
    </submittedName>
</protein>
<dbReference type="AlphaFoldDB" id="A0A5B0RZX7"/>
<dbReference type="EMBL" id="VDEP01000104">
    <property type="protein sequence ID" value="KAA1131320.1"/>
    <property type="molecule type" value="Genomic_DNA"/>
</dbReference>